<evidence type="ECO:0000313" key="3">
    <source>
        <dbReference type="Proteomes" id="UP001197378"/>
    </source>
</evidence>
<organism evidence="2 3">
    <name type="scientific">Igneacidithiobacillus copahuensis</name>
    <dbReference type="NCBI Taxonomy" id="2724909"/>
    <lineage>
        <taxon>Bacteria</taxon>
        <taxon>Pseudomonadati</taxon>
        <taxon>Pseudomonadota</taxon>
        <taxon>Acidithiobacillia</taxon>
        <taxon>Acidithiobacillales</taxon>
        <taxon>Acidithiobacillaceae</taxon>
        <taxon>Igneacidithiobacillus</taxon>
    </lineage>
</organism>
<feature type="domain" description="PilZ" evidence="1">
    <location>
        <begin position="141"/>
        <end position="236"/>
    </location>
</feature>
<name>A0AAE2YND8_9PROT</name>
<evidence type="ECO:0000259" key="1">
    <source>
        <dbReference type="Pfam" id="PF07238"/>
    </source>
</evidence>
<comment type="caution">
    <text evidence="2">The sequence shown here is derived from an EMBL/GenBank/DDBJ whole genome shotgun (WGS) entry which is preliminary data.</text>
</comment>
<dbReference type="EMBL" id="JAAXYO010000039">
    <property type="protein sequence ID" value="MBU2787285.1"/>
    <property type="molecule type" value="Genomic_DNA"/>
</dbReference>
<dbReference type="RefSeq" id="WP_215871868.1">
    <property type="nucleotide sequence ID" value="NZ_JAAXYO010000039.1"/>
</dbReference>
<dbReference type="GO" id="GO:0035438">
    <property type="term" value="F:cyclic-di-GMP binding"/>
    <property type="evidence" value="ECO:0007669"/>
    <property type="project" value="InterPro"/>
</dbReference>
<keyword evidence="3" id="KW-1185">Reference proteome</keyword>
<gene>
    <name evidence="2" type="ORF">HFQ13_03505</name>
</gene>
<dbReference type="AlphaFoldDB" id="A0AAE2YND8"/>
<accession>A0AAE2YND8</accession>
<dbReference type="InterPro" id="IPR009875">
    <property type="entry name" value="PilZ_domain"/>
</dbReference>
<reference evidence="2" key="1">
    <citation type="journal article" date="2021" name="ISME J.">
        <title>Genomic evolution of the class Acidithiobacillia: deep-branching Proteobacteria living in extreme acidic conditions.</title>
        <authorList>
            <person name="Moya-Beltran A."/>
            <person name="Beard S."/>
            <person name="Rojas-Villalobos C."/>
            <person name="Issotta F."/>
            <person name="Gallardo Y."/>
            <person name="Ulloa R."/>
            <person name="Giaveno A."/>
            <person name="Degli Esposti M."/>
            <person name="Johnson D.B."/>
            <person name="Quatrini R."/>
        </authorList>
    </citation>
    <scope>NUCLEOTIDE SEQUENCE</scope>
    <source>
        <strain evidence="2">VAN18-1</strain>
    </source>
</reference>
<protein>
    <submittedName>
        <fullName evidence="2">PilZ domain-containing protein</fullName>
    </submittedName>
</protein>
<dbReference type="Pfam" id="PF07238">
    <property type="entry name" value="PilZ"/>
    <property type="match status" value="1"/>
</dbReference>
<evidence type="ECO:0000313" key="2">
    <source>
        <dbReference type="EMBL" id="MBU2787285.1"/>
    </source>
</evidence>
<proteinExistence type="predicted"/>
<dbReference type="Proteomes" id="UP001197378">
    <property type="component" value="Unassembled WGS sequence"/>
</dbReference>
<sequence>MNTTSTDVTLDRTPLASLLPLRKGMNIADYHLLLVGEFDRSMVEFVPDSLCQAGADSSAVIFASDPQDPGHSFSFAGCDAHGLQFRAQGNAVWGSYRKVLVFIETAGGIYSFFSDLEGIDSQGVYHFRRPALLYQRKTRLRRRLHLDGQILLRRRSGESIAGALHDLSLDGASFFLANCPLDPGEAALVEFDVVDCGHCETVVTTVRREARSATLGDLVGVRLLLTKAQKKQVEHLYLCLEYPQLRHWHLDNSADVV</sequence>